<evidence type="ECO:0000313" key="2">
    <source>
        <dbReference type="EMBL" id="GMG98522.1"/>
    </source>
</evidence>
<feature type="region of interest" description="Disordered" evidence="1">
    <location>
        <begin position="618"/>
        <end position="676"/>
    </location>
</feature>
<gene>
    <name evidence="2" type="ORF">Nepgr_000362</name>
</gene>
<feature type="compositionally biased region" description="Acidic residues" evidence="1">
    <location>
        <begin position="318"/>
        <end position="329"/>
    </location>
</feature>
<proteinExistence type="predicted"/>
<protein>
    <submittedName>
        <fullName evidence="2">Uncharacterized protein</fullName>
    </submittedName>
</protein>
<feature type="compositionally biased region" description="Polar residues" evidence="1">
    <location>
        <begin position="651"/>
        <end position="676"/>
    </location>
</feature>
<dbReference type="EMBL" id="BSYO01000001">
    <property type="protein sequence ID" value="GMG98522.1"/>
    <property type="molecule type" value="Genomic_DNA"/>
</dbReference>
<accession>A0AAD3P547</accession>
<keyword evidence="3" id="KW-1185">Reference proteome</keyword>
<dbReference type="PANTHER" id="PTHR33671">
    <property type="entry name" value="N-METHYLTRANSFERASE, PUTATIVE (DUF688)-RELATED"/>
    <property type="match status" value="1"/>
</dbReference>
<feature type="compositionally biased region" description="Basic and acidic residues" evidence="1">
    <location>
        <begin position="127"/>
        <end position="137"/>
    </location>
</feature>
<reference evidence="2" key="1">
    <citation type="submission" date="2023-05" db="EMBL/GenBank/DDBJ databases">
        <title>Nepenthes gracilis genome sequencing.</title>
        <authorList>
            <person name="Fukushima K."/>
        </authorList>
    </citation>
    <scope>NUCLEOTIDE SEQUENCE</scope>
    <source>
        <strain evidence="2">SING2019-196</strain>
    </source>
</reference>
<dbReference type="Proteomes" id="UP001279734">
    <property type="component" value="Unassembled WGS sequence"/>
</dbReference>
<dbReference type="Pfam" id="PF05097">
    <property type="entry name" value="DUF688"/>
    <property type="match status" value="1"/>
</dbReference>
<dbReference type="AlphaFoldDB" id="A0AAD3P547"/>
<organism evidence="2 3">
    <name type="scientific">Nepenthes gracilis</name>
    <name type="common">Slender pitcher plant</name>
    <dbReference type="NCBI Taxonomy" id="150966"/>
    <lineage>
        <taxon>Eukaryota</taxon>
        <taxon>Viridiplantae</taxon>
        <taxon>Streptophyta</taxon>
        <taxon>Embryophyta</taxon>
        <taxon>Tracheophyta</taxon>
        <taxon>Spermatophyta</taxon>
        <taxon>Magnoliopsida</taxon>
        <taxon>eudicotyledons</taxon>
        <taxon>Gunneridae</taxon>
        <taxon>Pentapetalae</taxon>
        <taxon>Caryophyllales</taxon>
        <taxon>Nepenthaceae</taxon>
        <taxon>Nepenthes</taxon>
    </lineage>
</organism>
<comment type="caution">
    <text evidence="2">The sequence shown here is derived from an EMBL/GenBank/DDBJ whole genome shotgun (WGS) entry which is preliminary data.</text>
</comment>
<evidence type="ECO:0000313" key="3">
    <source>
        <dbReference type="Proteomes" id="UP001279734"/>
    </source>
</evidence>
<feature type="region of interest" description="Disordered" evidence="1">
    <location>
        <begin position="116"/>
        <end position="210"/>
    </location>
</feature>
<dbReference type="PANTHER" id="PTHR33671:SF2">
    <property type="entry name" value="N-METHYLTRANSFERASE, PUTATIVE (DUF688)-RELATED"/>
    <property type="match status" value="1"/>
</dbReference>
<evidence type="ECO:0000256" key="1">
    <source>
        <dbReference type="SAM" id="MobiDB-lite"/>
    </source>
</evidence>
<dbReference type="InterPro" id="IPR007789">
    <property type="entry name" value="DUF688"/>
</dbReference>
<name>A0AAD3P547_NEPGR</name>
<feature type="region of interest" description="Disordered" evidence="1">
    <location>
        <begin position="304"/>
        <end position="331"/>
    </location>
</feature>
<sequence>MVLRELIGEVNAFVQVGLFVSTQRRLRILFLSLEQKRKNHFYDLCREIPMTLMNLMEDKLLNFDQPLLSVRRGGPSTATLPNKDRKMTNNSIPCISHLPYYKSELKSGPVTNPGAVPFRWEQIPGTPKDDSKPHAKALEPPLLAPKLPPGRSVNHIPKALDMASKDSCSSKTEAENDPHSPPDFSSLDKNSMEPERSEEEVEENRYSTEDEDSIYVDALDVLSHRETFVLNCSVSGVSGLDGPDMKPSRTFSDPQTRDFMMGRFLPAAKAVASEMPQFPSRKQPKLVKKVMTWDLQSSRYPMPATSLHYTRDKAKGENEEDDDDEEEDYDGTKNLSAKACGLFPRFCLLNPIPGIRDKGQVPISSVHVGHKNPASVGSYSKIENKENRTAVHARKPIPSLHKSEVGDKADYLKCELNTITSGESSVQGHLVGNGIAPYRNALPHSFFHEEKGFLGIPEEAKVPSDSKHHPHKKGYRKIHEFLADQNTDEELDGANSTIEKTLYIDSVQKMESQNLNSSSSESRGTADSVRTAAFNYSLQDALYLCGGDEKAMSQSKNLDIVDCISLALDKSGQEMQNDRMNKFQLDKDLNLDFNTSACLKQCCRQELDVNVQQLAKTDAKETSNDGSPPLLLPPPLPKSPSESWLSRTLPHISSRNPSSRSHTGIQLHWGNTTSQPARVDSKWETIIESSMSQHRHFRPPVELAPISEN</sequence>